<keyword evidence="7" id="KW-0472">Membrane</keyword>
<dbReference type="NCBIfam" id="TIGR00225">
    <property type="entry name" value="prc"/>
    <property type="match status" value="1"/>
</dbReference>
<dbReference type="CDD" id="cd06782">
    <property type="entry name" value="cpPDZ_CPP-like"/>
    <property type="match status" value="1"/>
</dbReference>
<evidence type="ECO:0000256" key="7">
    <source>
        <dbReference type="SAM" id="Phobius"/>
    </source>
</evidence>
<keyword evidence="7" id="KW-0812">Transmembrane</keyword>
<evidence type="ECO:0000256" key="6">
    <source>
        <dbReference type="SAM" id="MobiDB-lite"/>
    </source>
</evidence>
<evidence type="ECO:0000313" key="9">
    <source>
        <dbReference type="EMBL" id="EGJ71147.1"/>
    </source>
</evidence>
<feature type="domain" description="PDZ" evidence="8">
    <location>
        <begin position="94"/>
        <end position="160"/>
    </location>
</feature>
<keyword evidence="10" id="KW-1185">Reference proteome</keyword>
<dbReference type="Gene3D" id="3.90.226.10">
    <property type="entry name" value="2-enoyl-CoA Hydratase, Chain A, domain 1"/>
    <property type="match status" value="1"/>
</dbReference>
<dbReference type="InterPro" id="IPR029045">
    <property type="entry name" value="ClpP/crotonase-like_dom_sf"/>
</dbReference>
<dbReference type="SUPFAM" id="SSF50156">
    <property type="entry name" value="PDZ domain-like"/>
    <property type="match status" value="1"/>
</dbReference>
<dbReference type="Pfam" id="PF03572">
    <property type="entry name" value="Peptidase_S41"/>
    <property type="match status" value="1"/>
</dbReference>
<dbReference type="GO" id="GO:0008236">
    <property type="term" value="F:serine-type peptidase activity"/>
    <property type="evidence" value="ECO:0007669"/>
    <property type="project" value="UniProtKB-KW"/>
</dbReference>
<sequence length="555" mass="62315">MSKKRFSVFTPIIAAICIIIGIFVGMYYSSPHSNNIFVTQSPTNKLNSVLRIIDENYVDTVDMQEIVEDALPHIISELDPHSIYVPKVYAQEVSSELEGSFSGVGIQFTIQQDTIYVNSVVKQGPAEEVGIIAGDRIVTVDDSLFVGKKVTNSAAMRTLKGPKGTQVKLGIRRSGEPELLNFMVTRGDIPQNTIDATYMLNDKFGYIQLSKFGRTTYVELINSMALLLYQNCEGVIIDLRGNKGGYLDIVVKIVNEFLPKQKLIVFTEGRKMLRQDIYSNGSGGFQNIPLVLLIDEGSASSSEIFAAAIQDNDRGTIIGRRSYGKGLVQQEMTFNDSSLLRLTIARYFTPSGRSIQKPYTKGDSRDYDMDIIHRIEHGELYSKDSIKLDPNLLYHTNNGRPVYGGGGIMPDIFVPQDTIAANTYLTDVLRRGLIIQFSFQYTDKNRDRLAKFETEKDLENFLKKQYIVDRFVQFAETKGVRRRNLLINKAHSLLEKSLNANIIYNILGMEAHIKYLNKTDTTILKAIDVLDKGESLPQPINESLSDEKSKESSTE</sequence>
<feature type="region of interest" description="Disordered" evidence="6">
    <location>
        <begin position="535"/>
        <end position="555"/>
    </location>
</feature>
<dbReference type="STRING" id="679937.Bcop_0940"/>
<dbReference type="AlphaFoldDB" id="F3ZU46"/>
<accession>F3ZU46</accession>
<dbReference type="CDD" id="cd07560">
    <property type="entry name" value="Peptidase_S41_CPP"/>
    <property type="match status" value="1"/>
</dbReference>
<dbReference type="InterPro" id="IPR005151">
    <property type="entry name" value="Tail-specific_protease"/>
</dbReference>
<keyword evidence="3 5" id="KW-0378">Hydrolase</keyword>
<dbReference type="InterPro" id="IPR001478">
    <property type="entry name" value="PDZ"/>
</dbReference>
<dbReference type="PANTHER" id="PTHR32060:SF30">
    <property type="entry name" value="CARBOXY-TERMINAL PROCESSING PROTEASE CTPA"/>
    <property type="match status" value="1"/>
</dbReference>
<dbReference type="GO" id="GO:0004175">
    <property type="term" value="F:endopeptidase activity"/>
    <property type="evidence" value="ECO:0007669"/>
    <property type="project" value="TreeGrafter"/>
</dbReference>
<dbReference type="InterPro" id="IPR004447">
    <property type="entry name" value="Peptidase_S41A"/>
</dbReference>
<reference evidence="9 10" key="1">
    <citation type="journal article" date="2011" name="Stand. Genomic Sci.">
        <title>Non-contiguous finished genome sequence of Bacteroides coprosuis type strain (PC139).</title>
        <authorList>
            <person name="Land M."/>
            <person name="Held B."/>
            <person name="Gronow S."/>
            <person name="Abt B."/>
            <person name="Lucas S."/>
            <person name="Del Rio T.G."/>
            <person name="Nolan M."/>
            <person name="Tice H."/>
            <person name="Cheng J.F."/>
            <person name="Pitluck S."/>
            <person name="Liolios K."/>
            <person name="Pagani I."/>
            <person name="Ivanova N."/>
            <person name="Mavromatis K."/>
            <person name="Mikhailova N."/>
            <person name="Pati A."/>
            <person name="Tapia R."/>
            <person name="Han C."/>
            <person name="Goodwin L."/>
            <person name="Chen A."/>
            <person name="Palaniappan K."/>
            <person name="Hauser L."/>
            <person name="Brambilla E.M."/>
            <person name="Rohde M."/>
            <person name="Goker M."/>
            <person name="Detter J.C."/>
            <person name="Woyke T."/>
            <person name="Bristow J."/>
            <person name="Eisen J.A."/>
            <person name="Markowitz V."/>
            <person name="Hugenholtz P."/>
            <person name="Kyrpides N.C."/>
            <person name="Klenk H.P."/>
            <person name="Lapidus A."/>
        </authorList>
    </citation>
    <scope>NUCLEOTIDE SEQUENCE</scope>
    <source>
        <strain evidence="9 10">DSM 18011</strain>
    </source>
</reference>
<keyword evidence="7" id="KW-1133">Transmembrane helix</keyword>
<evidence type="ECO:0000256" key="5">
    <source>
        <dbReference type="RuleBase" id="RU004404"/>
    </source>
</evidence>
<dbReference type="SMART" id="SM00228">
    <property type="entry name" value="PDZ"/>
    <property type="match status" value="1"/>
</dbReference>
<dbReference type="Gene3D" id="2.30.42.10">
    <property type="match status" value="1"/>
</dbReference>
<feature type="transmembrane region" description="Helical" evidence="7">
    <location>
        <begin position="7"/>
        <end position="28"/>
    </location>
</feature>
<dbReference type="GO" id="GO:0006508">
    <property type="term" value="P:proteolysis"/>
    <property type="evidence" value="ECO:0007669"/>
    <property type="project" value="UniProtKB-KW"/>
</dbReference>
<dbReference type="GO" id="GO:0030288">
    <property type="term" value="C:outer membrane-bounded periplasmic space"/>
    <property type="evidence" value="ECO:0007669"/>
    <property type="project" value="TreeGrafter"/>
</dbReference>
<dbReference type="eggNOG" id="COG0793">
    <property type="taxonomic scope" value="Bacteria"/>
</dbReference>
<protein>
    <submittedName>
        <fullName evidence="9">Carboxyl-terminal protease</fullName>
    </submittedName>
</protein>
<dbReference type="GO" id="GO:0007165">
    <property type="term" value="P:signal transduction"/>
    <property type="evidence" value="ECO:0007669"/>
    <property type="project" value="TreeGrafter"/>
</dbReference>
<dbReference type="EMBL" id="CM001167">
    <property type="protein sequence ID" value="EGJ71147.1"/>
    <property type="molecule type" value="Genomic_DNA"/>
</dbReference>
<keyword evidence="2 5" id="KW-0645">Protease</keyword>
<evidence type="ECO:0000256" key="1">
    <source>
        <dbReference type="ARBA" id="ARBA00009179"/>
    </source>
</evidence>
<dbReference type="HOGENOM" id="CLU_017295_2_1_10"/>
<gene>
    <name evidence="9" type="ORF">Bcop_0940</name>
</gene>
<dbReference type="Gene3D" id="3.30.750.44">
    <property type="match status" value="1"/>
</dbReference>
<dbReference type="InterPro" id="IPR036034">
    <property type="entry name" value="PDZ_sf"/>
</dbReference>
<evidence type="ECO:0000313" key="10">
    <source>
        <dbReference type="Proteomes" id="UP000018439"/>
    </source>
</evidence>
<dbReference type="OrthoDB" id="9812068at2"/>
<dbReference type="SUPFAM" id="SSF52096">
    <property type="entry name" value="ClpP/crotonase"/>
    <property type="match status" value="1"/>
</dbReference>
<organism evidence="9 10">
    <name type="scientific">Bacteroides coprosuis DSM 18011</name>
    <dbReference type="NCBI Taxonomy" id="679937"/>
    <lineage>
        <taxon>Bacteria</taxon>
        <taxon>Pseudomonadati</taxon>
        <taxon>Bacteroidota</taxon>
        <taxon>Bacteroidia</taxon>
        <taxon>Bacteroidales</taxon>
        <taxon>Bacteroidaceae</taxon>
        <taxon>Bacteroides</taxon>
    </lineage>
</organism>
<evidence type="ECO:0000256" key="2">
    <source>
        <dbReference type="ARBA" id="ARBA00022670"/>
    </source>
</evidence>
<evidence type="ECO:0000256" key="3">
    <source>
        <dbReference type="ARBA" id="ARBA00022801"/>
    </source>
</evidence>
<dbReference type="SMART" id="SM00245">
    <property type="entry name" value="TSPc"/>
    <property type="match status" value="1"/>
</dbReference>
<feature type="compositionally biased region" description="Basic and acidic residues" evidence="6">
    <location>
        <begin position="545"/>
        <end position="555"/>
    </location>
</feature>
<name>F3ZU46_9BACE</name>
<evidence type="ECO:0000256" key="4">
    <source>
        <dbReference type="ARBA" id="ARBA00022825"/>
    </source>
</evidence>
<keyword evidence="4 5" id="KW-0720">Serine protease</keyword>
<dbReference type="Pfam" id="PF13180">
    <property type="entry name" value="PDZ_2"/>
    <property type="match status" value="1"/>
</dbReference>
<dbReference type="PANTHER" id="PTHR32060">
    <property type="entry name" value="TAIL-SPECIFIC PROTEASE"/>
    <property type="match status" value="1"/>
</dbReference>
<comment type="similarity">
    <text evidence="1 5">Belongs to the peptidase S41A family.</text>
</comment>
<dbReference type="PROSITE" id="PS50106">
    <property type="entry name" value="PDZ"/>
    <property type="match status" value="1"/>
</dbReference>
<proteinExistence type="inferred from homology"/>
<evidence type="ECO:0000259" key="8">
    <source>
        <dbReference type="PROSITE" id="PS50106"/>
    </source>
</evidence>
<dbReference type="Proteomes" id="UP000018439">
    <property type="component" value="Chromosome"/>
</dbReference>